<evidence type="ECO:0000313" key="3">
    <source>
        <dbReference type="Proteomes" id="UP000823637"/>
    </source>
</evidence>
<dbReference type="InterPro" id="IPR038726">
    <property type="entry name" value="PDDEXK_AddAB-type"/>
</dbReference>
<dbReference type="SUPFAM" id="SSF52540">
    <property type="entry name" value="P-loop containing nucleoside triphosphate hydrolases"/>
    <property type="match status" value="1"/>
</dbReference>
<dbReference type="EMBL" id="JADIMR010000033">
    <property type="protein sequence ID" value="MBO8446551.1"/>
    <property type="molecule type" value="Genomic_DNA"/>
</dbReference>
<dbReference type="AlphaFoldDB" id="A0A9D9HCJ0"/>
<dbReference type="Proteomes" id="UP000823637">
    <property type="component" value="Unassembled WGS sequence"/>
</dbReference>
<reference evidence="2" key="2">
    <citation type="journal article" date="2021" name="PeerJ">
        <title>Extensive microbial diversity within the chicken gut microbiome revealed by metagenomics and culture.</title>
        <authorList>
            <person name="Gilroy R."/>
            <person name="Ravi A."/>
            <person name="Getino M."/>
            <person name="Pursley I."/>
            <person name="Horton D.L."/>
            <person name="Alikhan N.F."/>
            <person name="Baker D."/>
            <person name="Gharbi K."/>
            <person name="Hall N."/>
            <person name="Watson M."/>
            <person name="Adriaenssens E.M."/>
            <person name="Foster-Nyarko E."/>
            <person name="Jarju S."/>
            <person name="Secka A."/>
            <person name="Antonio M."/>
            <person name="Oren A."/>
            <person name="Chaudhuri R.R."/>
            <person name="La Ragione R."/>
            <person name="Hildebrand F."/>
            <person name="Pallen M.J."/>
        </authorList>
    </citation>
    <scope>NUCLEOTIDE SEQUENCE</scope>
    <source>
        <strain evidence="2">D3-1215</strain>
    </source>
</reference>
<gene>
    <name evidence="2" type="ORF">IAC32_02245</name>
</gene>
<sequence>MIPFLKNVAEIFVREYPDDISYFCFVFPNRRAGTFFKKYLKESCVRTMLSPEITTIKDFFASLSDLTEDDPMALSLRLYKIYASMAKQEGWEPQTFDEFAPFSQTLLSDFDDIDNYLADASQLFTNAKELHEIDHSDYLSEEQRRVLSEFFKFHDSSETKERQARFFKTWQMLYPMYCRLKEELAAEGLCYPGMRDRITVERELLDVPYEKVVFVGFNAISEVERRLFMKLKHKADFYWDYDSGLVRDPANKASFFVKRNLSDFPSRHSLTDTGTDSFPEVELWNISSSVGQCDIAGHIISKEMPESENGNAVVLSDENLLVPMLYRIPESHGKVNVTMTYPVRQTAIPLLVENFLLLKNSEENGTYYHKHVFDMLKHPYIFGNMELRESINGLLRNFTASRKIRIAASEIDIDDDGLRVHIFGHCEKPLERLAHLMVFLADNGNFKISGMEREMLLDCSASIGRLSRLMEKWNISPSVLTLMRSIISILSSKGVAFEGEPLAGLQIMGMLETRCLDFDNIIICSFNEGIFPKTELATSFIPYNLRKAFNLPTTEHQDAVFAYHFYRLIYRAKKIWLLYNSRADGVNSGEESRYVKQMRYLYDIGIKNRSASHSAVSLRKENLPVAKNEEIMSELSKFIDNAGDNSEKELFSPSAFNEYIICGKKFYFNRVLKLSKPDEMEEISQPNVFGDIVHEVMKRLYAPYMAKDVTAGDIKSIMKNHGLISDCMTEAFKKINKADSDTMSGYDAFLFRIVESFILRCLAQDITVAPFTLLHTEKFFYFPYRLPASKKKIRIGGVIDRIDRLPDGTIRICDYKTGKDDVHVTGKLMEDSKFKAARQLLFYRKLYSANVREYGNIELHVYPIRKLSENYRENSSTSTLIKTDESTIGTFDKGFDDILEEIFNPESDFRPAKDEQACKYCDFKQICG</sequence>
<protein>
    <submittedName>
        <fullName evidence="2">PD-(D/E)XK nuclease family protein</fullName>
    </submittedName>
</protein>
<dbReference type="Gene3D" id="3.90.320.10">
    <property type="match status" value="1"/>
</dbReference>
<dbReference type="Pfam" id="PF12705">
    <property type="entry name" value="PDDEXK_1"/>
    <property type="match status" value="1"/>
</dbReference>
<comment type="caution">
    <text evidence="2">The sequence shown here is derived from an EMBL/GenBank/DDBJ whole genome shotgun (WGS) entry which is preliminary data.</text>
</comment>
<evidence type="ECO:0000259" key="1">
    <source>
        <dbReference type="Pfam" id="PF12705"/>
    </source>
</evidence>
<proteinExistence type="predicted"/>
<accession>A0A9D9HCJ0</accession>
<evidence type="ECO:0000313" key="2">
    <source>
        <dbReference type="EMBL" id="MBO8446551.1"/>
    </source>
</evidence>
<feature type="domain" description="PD-(D/E)XK endonuclease-like" evidence="1">
    <location>
        <begin position="651"/>
        <end position="927"/>
    </location>
</feature>
<reference evidence="2" key="1">
    <citation type="submission" date="2020-10" db="EMBL/GenBank/DDBJ databases">
        <authorList>
            <person name="Gilroy R."/>
        </authorList>
    </citation>
    <scope>NUCLEOTIDE SEQUENCE</scope>
    <source>
        <strain evidence="2">D3-1215</strain>
    </source>
</reference>
<dbReference type="InterPro" id="IPR027417">
    <property type="entry name" value="P-loop_NTPase"/>
</dbReference>
<organism evidence="2 3">
    <name type="scientific">Candidatus Enterocola intestinipullorum</name>
    <dbReference type="NCBI Taxonomy" id="2840783"/>
    <lineage>
        <taxon>Bacteria</taxon>
        <taxon>Pseudomonadati</taxon>
        <taxon>Bacteroidota</taxon>
        <taxon>Bacteroidia</taxon>
        <taxon>Bacteroidales</taxon>
        <taxon>Candidatus Enterocola</taxon>
    </lineage>
</organism>
<name>A0A9D9HCJ0_9BACT</name>
<dbReference type="InterPro" id="IPR011604">
    <property type="entry name" value="PDDEXK-like_dom_sf"/>
</dbReference>